<dbReference type="EMBL" id="JAUSUL010000001">
    <property type="protein sequence ID" value="MDQ0313742.1"/>
    <property type="molecule type" value="Genomic_DNA"/>
</dbReference>
<organism evidence="1 2">
    <name type="scientific">Amorphus orientalis</name>
    <dbReference type="NCBI Taxonomy" id="649198"/>
    <lineage>
        <taxon>Bacteria</taxon>
        <taxon>Pseudomonadati</taxon>
        <taxon>Pseudomonadota</taxon>
        <taxon>Alphaproteobacteria</taxon>
        <taxon>Hyphomicrobiales</taxon>
        <taxon>Amorphaceae</taxon>
        <taxon>Amorphus</taxon>
    </lineage>
</organism>
<keyword evidence="2" id="KW-1185">Reference proteome</keyword>
<accession>A0AAE3VKK7</accession>
<name>A0AAE3VKK7_9HYPH</name>
<protein>
    <submittedName>
        <fullName evidence="1">Uncharacterized protein</fullName>
    </submittedName>
</protein>
<sequence>MDTAATGIDCWIPPRRVRDGASSHHRGFCRRIAGRGVEVPRGRWPCRWAASLLVTAALACASGPADAGAWLFEPGDGVVIVTSAFTGSANAYDADGRLQPIPEYRKFELRAHIEYGFTPWLTGIVKSEGRLEVQDLDVRTAGVDGIGARVRLKETDRAVLAAQVIGYTPGLDRNGAWIESEPAALDARVLFGRGFTAFGRHAFFDVQGAYRFSAGGTDDEVHVDLTLGFRPVERWLLLAQSFSTISVGAEEPYRYHKIQASAVCRVYKGFSLQVGATGTVGGVSALQERGAFAAIWYEF</sequence>
<evidence type="ECO:0000313" key="1">
    <source>
        <dbReference type="EMBL" id="MDQ0313742.1"/>
    </source>
</evidence>
<dbReference type="Proteomes" id="UP001229244">
    <property type="component" value="Unassembled WGS sequence"/>
</dbReference>
<reference evidence="1" key="1">
    <citation type="submission" date="2023-07" db="EMBL/GenBank/DDBJ databases">
        <title>Genomic Encyclopedia of Type Strains, Phase IV (KMG-IV): sequencing the most valuable type-strain genomes for metagenomic binning, comparative biology and taxonomic classification.</title>
        <authorList>
            <person name="Goeker M."/>
        </authorList>
    </citation>
    <scope>NUCLEOTIDE SEQUENCE</scope>
    <source>
        <strain evidence="1">DSM 21202</strain>
    </source>
</reference>
<dbReference type="RefSeq" id="WP_306883539.1">
    <property type="nucleotide sequence ID" value="NZ_JAUSUL010000001.1"/>
</dbReference>
<proteinExistence type="predicted"/>
<gene>
    <name evidence="1" type="ORF">J2S73_000179</name>
</gene>
<comment type="caution">
    <text evidence="1">The sequence shown here is derived from an EMBL/GenBank/DDBJ whole genome shotgun (WGS) entry which is preliminary data.</text>
</comment>
<evidence type="ECO:0000313" key="2">
    <source>
        <dbReference type="Proteomes" id="UP001229244"/>
    </source>
</evidence>
<dbReference type="AlphaFoldDB" id="A0AAE3VKK7"/>